<dbReference type="Proteomes" id="UP000677228">
    <property type="component" value="Unassembled WGS sequence"/>
</dbReference>
<evidence type="ECO:0008006" key="16">
    <source>
        <dbReference type="Google" id="ProtNLM"/>
    </source>
</evidence>
<keyword evidence="8" id="KW-0539">Nucleus</keyword>
<dbReference type="GO" id="GO:0030154">
    <property type="term" value="P:cell differentiation"/>
    <property type="evidence" value="ECO:0007669"/>
    <property type="project" value="TreeGrafter"/>
</dbReference>
<dbReference type="SMART" id="SM00399">
    <property type="entry name" value="ZnF_C4"/>
    <property type="match status" value="1"/>
</dbReference>
<evidence type="ECO:0000256" key="2">
    <source>
        <dbReference type="ARBA" id="ARBA00022771"/>
    </source>
</evidence>
<evidence type="ECO:0000256" key="4">
    <source>
        <dbReference type="ARBA" id="ARBA00023015"/>
    </source>
</evidence>
<dbReference type="EMBL" id="CAJNOQ010004715">
    <property type="protein sequence ID" value="CAF1071089.1"/>
    <property type="molecule type" value="Genomic_DNA"/>
</dbReference>
<keyword evidence="6" id="KW-0804">Transcription</keyword>
<dbReference type="SUPFAM" id="SSF48508">
    <property type="entry name" value="Nuclear receptor ligand-binding domain"/>
    <property type="match status" value="1"/>
</dbReference>
<keyword evidence="2" id="KW-0863">Zinc-finger</keyword>
<evidence type="ECO:0000313" key="15">
    <source>
        <dbReference type="Proteomes" id="UP000663829"/>
    </source>
</evidence>
<dbReference type="EMBL" id="CAJOBA010003034">
    <property type="protein sequence ID" value="CAF3668312.1"/>
    <property type="molecule type" value="Genomic_DNA"/>
</dbReference>
<dbReference type="PROSITE" id="PS51030">
    <property type="entry name" value="NUCLEAR_REC_DBD_2"/>
    <property type="match status" value="1"/>
</dbReference>
<dbReference type="Gene3D" id="1.10.565.10">
    <property type="entry name" value="Retinoid X Receptor"/>
    <property type="match status" value="1"/>
</dbReference>
<evidence type="ECO:0000256" key="5">
    <source>
        <dbReference type="ARBA" id="ARBA00023125"/>
    </source>
</evidence>
<feature type="domain" description="NR LBD" evidence="10">
    <location>
        <begin position="256"/>
        <end position="497"/>
    </location>
</feature>
<dbReference type="GO" id="GO:0000122">
    <property type="term" value="P:negative regulation of transcription by RNA polymerase II"/>
    <property type="evidence" value="ECO:0007669"/>
    <property type="project" value="TreeGrafter"/>
</dbReference>
<name>A0A814M0U1_9BILA</name>
<evidence type="ECO:0000256" key="7">
    <source>
        <dbReference type="ARBA" id="ARBA00023170"/>
    </source>
</evidence>
<proteinExistence type="predicted"/>
<dbReference type="GO" id="GO:0004879">
    <property type="term" value="F:nuclear receptor activity"/>
    <property type="evidence" value="ECO:0007669"/>
    <property type="project" value="TreeGrafter"/>
</dbReference>
<evidence type="ECO:0000256" key="6">
    <source>
        <dbReference type="ARBA" id="ARBA00023163"/>
    </source>
</evidence>
<dbReference type="InterPro" id="IPR013088">
    <property type="entry name" value="Znf_NHR/GATA"/>
</dbReference>
<dbReference type="EMBL" id="CAJNOK010003033">
    <property type="protein sequence ID" value="CAF0885257.1"/>
    <property type="molecule type" value="Genomic_DNA"/>
</dbReference>
<dbReference type="Proteomes" id="UP000663829">
    <property type="component" value="Unassembled WGS sequence"/>
</dbReference>
<dbReference type="InterPro" id="IPR050234">
    <property type="entry name" value="Nuclear_hormone_rcpt_NR1"/>
</dbReference>
<evidence type="ECO:0000313" key="14">
    <source>
        <dbReference type="EMBL" id="CAF3838216.1"/>
    </source>
</evidence>
<comment type="caution">
    <text evidence="12">The sequence shown here is derived from an EMBL/GenBank/DDBJ whole genome shotgun (WGS) entry which is preliminary data.</text>
</comment>
<dbReference type="InterPro" id="IPR001628">
    <property type="entry name" value="Znf_hrmn_rcpt"/>
</dbReference>
<evidence type="ECO:0000313" key="11">
    <source>
        <dbReference type="EMBL" id="CAF0885257.1"/>
    </source>
</evidence>
<keyword evidence="7" id="KW-0675">Receptor</keyword>
<feature type="domain" description="Nuclear receptor" evidence="9">
    <location>
        <begin position="106"/>
        <end position="184"/>
    </location>
</feature>
<evidence type="ECO:0000313" key="13">
    <source>
        <dbReference type="EMBL" id="CAF3668312.1"/>
    </source>
</evidence>
<dbReference type="EMBL" id="CAJOBC010004715">
    <property type="protein sequence ID" value="CAF3838216.1"/>
    <property type="molecule type" value="Genomic_DNA"/>
</dbReference>
<keyword evidence="4" id="KW-0805">Transcription regulation</keyword>
<dbReference type="GO" id="GO:0008270">
    <property type="term" value="F:zinc ion binding"/>
    <property type="evidence" value="ECO:0007669"/>
    <property type="project" value="UniProtKB-KW"/>
</dbReference>
<dbReference type="SUPFAM" id="SSF57716">
    <property type="entry name" value="Glucocorticoid receptor-like (DNA-binding domain)"/>
    <property type="match status" value="1"/>
</dbReference>
<evidence type="ECO:0000256" key="8">
    <source>
        <dbReference type="ARBA" id="ARBA00023242"/>
    </source>
</evidence>
<keyword evidence="5" id="KW-0238">DNA-binding</keyword>
<evidence type="ECO:0000259" key="9">
    <source>
        <dbReference type="PROSITE" id="PS51030"/>
    </source>
</evidence>
<gene>
    <name evidence="12" type="ORF">GPM918_LOCUS17280</name>
    <name evidence="11" type="ORF">OVA965_LOCUS8835</name>
    <name evidence="14" type="ORF">SRO942_LOCUS17279</name>
    <name evidence="13" type="ORF">TMI583_LOCUS8831</name>
</gene>
<dbReference type="GO" id="GO:0045944">
    <property type="term" value="P:positive regulation of transcription by RNA polymerase II"/>
    <property type="evidence" value="ECO:0007669"/>
    <property type="project" value="TreeGrafter"/>
</dbReference>
<dbReference type="InterPro" id="IPR000536">
    <property type="entry name" value="Nucl_hrmn_rcpt_lig-bd"/>
</dbReference>
<evidence type="ECO:0000313" key="12">
    <source>
        <dbReference type="EMBL" id="CAF1071089.1"/>
    </source>
</evidence>
<reference evidence="12" key="1">
    <citation type="submission" date="2021-02" db="EMBL/GenBank/DDBJ databases">
        <authorList>
            <person name="Nowell W R."/>
        </authorList>
    </citation>
    <scope>NUCLEOTIDE SEQUENCE</scope>
</reference>
<organism evidence="12 15">
    <name type="scientific">Didymodactylos carnosus</name>
    <dbReference type="NCBI Taxonomy" id="1234261"/>
    <lineage>
        <taxon>Eukaryota</taxon>
        <taxon>Metazoa</taxon>
        <taxon>Spiralia</taxon>
        <taxon>Gnathifera</taxon>
        <taxon>Rotifera</taxon>
        <taxon>Eurotatoria</taxon>
        <taxon>Bdelloidea</taxon>
        <taxon>Philodinida</taxon>
        <taxon>Philodinidae</taxon>
        <taxon>Didymodactylos</taxon>
    </lineage>
</organism>
<dbReference type="PRINTS" id="PR00047">
    <property type="entry name" value="STROIDFINGER"/>
</dbReference>
<keyword evidence="15" id="KW-1185">Reference proteome</keyword>
<dbReference type="Proteomes" id="UP000681722">
    <property type="component" value="Unassembled WGS sequence"/>
</dbReference>
<protein>
    <recommendedName>
        <fullName evidence="16">Nuclear receptor domain-containing protein</fullName>
    </recommendedName>
</protein>
<dbReference type="Pfam" id="PF00105">
    <property type="entry name" value="zf-C4"/>
    <property type="match status" value="1"/>
</dbReference>
<dbReference type="PANTHER" id="PTHR24082:SF283">
    <property type="entry name" value="NUCLEAR HORMONE RECEPTOR HR96"/>
    <property type="match status" value="1"/>
</dbReference>
<dbReference type="Gene3D" id="3.30.50.10">
    <property type="entry name" value="Erythroid Transcription Factor GATA-1, subunit A"/>
    <property type="match status" value="1"/>
</dbReference>
<evidence type="ECO:0000256" key="3">
    <source>
        <dbReference type="ARBA" id="ARBA00022833"/>
    </source>
</evidence>
<accession>A0A814M0U1</accession>
<keyword evidence="3" id="KW-0862">Zinc</keyword>
<dbReference type="GO" id="GO:0000978">
    <property type="term" value="F:RNA polymerase II cis-regulatory region sequence-specific DNA binding"/>
    <property type="evidence" value="ECO:0007669"/>
    <property type="project" value="TreeGrafter"/>
</dbReference>
<evidence type="ECO:0000256" key="1">
    <source>
        <dbReference type="ARBA" id="ARBA00022723"/>
    </source>
</evidence>
<dbReference type="InterPro" id="IPR035500">
    <property type="entry name" value="NHR-like_dom_sf"/>
</dbReference>
<dbReference type="PANTHER" id="PTHR24082">
    <property type="entry name" value="NUCLEAR HORMONE RECEPTOR"/>
    <property type="match status" value="1"/>
</dbReference>
<dbReference type="OrthoDB" id="9993861at2759"/>
<sequence>MKVVIITDDETILDQLDLNSTRNNNNVETLVVDLSSNVNGNIMELALLSKLSGQNETEGHIYKQLLNLPKKDDTSSTYGQIQNINYSTVSSDTRPATTTARKRKADLTCVVCGGGAFGYNFEAITCESCKAFFRRNALQPLKQIKCIGSMPRKCNISNEITQKCKRCRLEQCFAVGMRKDYILTNEEKLFKKKRIEDNRCLRQIQSNDSNNHEGQQEINFQVKSIELPGQSSQVIDDMNINIQPSNSSNNSLLSTQEWSLLCQLQASHVIASQFTVIQYQPAQLTDKMSALIQTTDIQKFVALKLINYLKSIEEFEQLDENDRLTLVKYNLPCLFMLHATLTFDIVQELFIEPDIDEQYAQDCKDLFIYYYGLEFHQRVVKIIGLIIDLTARDPIIVELLLVIMIFTKGLSVYNTYSVEPILTNSFQVYQAQCTYTSLLWRYMLQKYDLSLTIHKFSLLITQIMKIQEFIRDFQQFIVNQVDVDKINPLMKSLWQIT</sequence>
<dbReference type="PROSITE" id="PS51843">
    <property type="entry name" value="NR_LBD"/>
    <property type="match status" value="1"/>
</dbReference>
<evidence type="ECO:0000259" key="10">
    <source>
        <dbReference type="PROSITE" id="PS51843"/>
    </source>
</evidence>
<dbReference type="AlphaFoldDB" id="A0A814M0U1"/>
<dbReference type="Proteomes" id="UP000682733">
    <property type="component" value="Unassembled WGS sequence"/>
</dbReference>
<keyword evidence="1" id="KW-0479">Metal-binding</keyword>